<dbReference type="Pfam" id="PF08352">
    <property type="entry name" value="oligo_HPY"/>
    <property type="match status" value="1"/>
</dbReference>
<proteinExistence type="inferred from homology"/>
<evidence type="ECO:0000256" key="2">
    <source>
        <dbReference type="ARBA" id="ARBA00022448"/>
    </source>
</evidence>
<evidence type="ECO:0000313" key="11">
    <source>
        <dbReference type="Proteomes" id="UP000585749"/>
    </source>
</evidence>
<dbReference type="GO" id="GO:0015833">
    <property type="term" value="P:peptide transport"/>
    <property type="evidence" value="ECO:0007669"/>
    <property type="project" value="UniProtKB-KW"/>
</dbReference>
<dbReference type="PROSITE" id="PS50893">
    <property type="entry name" value="ABC_TRANSPORTER_2"/>
    <property type="match status" value="1"/>
</dbReference>
<evidence type="ECO:0000256" key="4">
    <source>
        <dbReference type="ARBA" id="ARBA00022840"/>
    </source>
</evidence>
<evidence type="ECO:0000313" key="9">
    <source>
        <dbReference type="EMBL" id="SCC07445.1"/>
    </source>
</evidence>
<name>A0A4Y4G250_WEIHE</name>
<comment type="caution">
    <text evidence="8">The sequence shown here is derived from an EMBL/GenBank/DDBJ whole genome shotgun (WGS) entry which is preliminary data.</text>
</comment>
<accession>A0A4Y4G250</accession>
<feature type="domain" description="ABC transporter" evidence="7">
    <location>
        <begin position="15"/>
        <end position="254"/>
    </location>
</feature>
<dbReference type="PANTHER" id="PTHR43776:SF8">
    <property type="entry name" value="ABC TRANSPORTER, ATP-BINDING PROTEIN"/>
    <property type="match status" value="1"/>
</dbReference>
<keyword evidence="2" id="KW-0813">Transport</keyword>
<sequence length="317" mass="35904">MSLIEIKDLKVHYPIRSGFLNRITDQVKAVDGINFNIEAGETYGLVGESGSGKSTTGKAVVGLENVTSGTIKYKGVDITETNARHNVKYNQNVQMIFQDSLSSLNSRKRVLDIIAEPLRNFQHLSIEDEKIRVLQLLETVGLNPDSLYKYPHQFSGGQRQRIGIARAVATNPELIIADEPVSALDLSVQAQVLNFMKKIQRDFGISYLFISHDLGVVRHMCQNIAIMNKGRLVEVGTREDIYENPLHIYTKRLLAAIPEVDVVKRQERQQQRKEIERVYQEESSQYYDDEGLPYPLVQVTPTHFVALPKAQLIDQLK</sequence>
<keyword evidence="5" id="KW-0571">Peptide transport</keyword>
<evidence type="ECO:0000256" key="1">
    <source>
        <dbReference type="ARBA" id="ARBA00005417"/>
    </source>
</evidence>
<dbReference type="InterPro" id="IPR013563">
    <property type="entry name" value="Oligopep_ABC_C"/>
</dbReference>
<reference evidence="9 10" key="1">
    <citation type="submission" date="2016-08" db="EMBL/GenBank/DDBJ databases">
        <authorList>
            <person name="Varghese N."/>
            <person name="Submissions Spin"/>
        </authorList>
    </citation>
    <scope>NUCLEOTIDE SEQUENCE [LARGE SCALE GENOMIC DNA]</scope>
    <source>
        <strain evidence="9 10">R-53116</strain>
    </source>
</reference>
<dbReference type="Pfam" id="PF00005">
    <property type="entry name" value="ABC_tran"/>
    <property type="match status" value="1"/>
</dbReference>
<dbReference type="InterPro" id="IPR017871">
    <property type="entry name" value="ABC_transporter-like_CS"/>
</dbReference>
<dbReference type="FunFam" id="3.40.50.300:FF:000016">
    <property type="entry name" value="Oligopeptide ABC transporter ATP-binding component"/>
    <property type="match status" value="1"/>
</dbReference>
<evidence type="ECO:0000259" key="7">
    <source>
        <dbReference type="PROSITE" id="PS50893"/>
    </source>
</evidence>
<protein>
    <submittedName>
        <fullName evidence="8">ABC transporter ATP-binding protein</fullName>
    </submittedName>
    <submittedName>
        <fullName evidence="9">Peptide/nickel transport system ATP-binding protein</fullName>
    </submittedName>
</protein>
<evidence type="ECO:0000313" key="10">
    <source>
        <dbReference type="Proteomes" id="UP000182448"/>
    </source>
</evidence>
<keyword evidence="6" id="KW-0653">Protein transport</keyword>
<dbReference type="GO" id="GO:0016887">
    <property type="term" value="F:ATP hydrolysis activity"/>
    <property type="evidence" value="ECO:0007669"/>
    <property type="project" value="InterPro"/>
</dbReference>
<dbReference type="RefSeq" id="WP_074427867.1">
    <property type="nucleotide sequence ID" value="NZ_BJEG01000012.1"/>
</dbReference>
<evidence type="ECO:0000313" key="8">
    <source>
        <dbReference type="EMBL" id="NKY67420.1"/>
    </source>
</evidence>
<dbReference type="Proteomes" id="UP000182448">
    <property type="component" value="Unassembled WGS sequence"/>
</dbReference>
<dbReference type="InterPro" id="IPR027417">
    <property type="entry name" value="P-loop_NTPase"/>
</dbReference>
<dbReference type="OrthoDB" id="9802264at2"/>
<dbReference type="Gene3D" id="3.40.50.300">
    <property type="entry name" value="P-loop containing nucleotide triphosphate hydrolases"/>
    <property type="match status" value="1"/>
</dbReference>
<dbReference type="InterPro" id="IPR003593">
    <property type="entry name" value="AAA+_ATPase"/>
</dbReference>
<dbReference type="GO" id="GO:0015031">
    <property type="term" value="P:protein transport"/>
    <property type="evidence" value="ECO:0007669"/>
    <property type="project" value="UniProtKB-KW"/>
</dbReference>
<evidence type="ECO:0000256" key="5">
    <source>
        <dbReference type="ARBA" id="ARBA00022856"/>
    </source>
</evidence>
<dbReference type="Proteomes" id="UP000585749">
    <property type="component" value="Unassembled WGS sequence"/>
</dbReference>
<dbReference type="EMBL" id="JAAXPM010000011">
    <property type="protein sequence ID" value="NKY67420.1"/>
    <property type="molecule type" value="Genomic_DNA"/>
</dbReference>
<dbReference type="PANTHER" id="PTHR43776">
    <property type="entry name" value="TRANSPORT ATP-BINDING PROTEIN"/>
    <property type="match status" value="1"/>
</dbReference>
<keyword evidence="3" id="KW-0547">Nucleotide-binding</keyword>
<dbReference type="EMBL" id="FMAW01000014">
    <property type="protein sequence ID" value="SCC07445.1"/>
    <property type="molecule type" value="Genomic_DNA"/>
</dbReference>
<dbReference type="InterPro" id="IPR003439">
    <property type="entry name" value="ABC_transporter-like_ATP-bd"/>
</dbReference>
<dbReference type="GO" id="GO:0005524">
    <property type="term" value="F:ATP binding"/>
    <property type="evidence" value="ECO:0007669"/>
    <property type="project" value="UniProtKB-KW"/>
</dbReference>
<dbReference type="AlphaFoldDB" id="A0A4Y4G250"/>
<evidence type="ECO:0000256" key="3">
    <source>
        <dbReference type="ARBA" id="ARBA00022741"/>
    </source>
</evidence>
<dbReference type="SUPFAM" id="SSF52540">
    <property type="entry name" value="P-loop containing nucleoside triphosphate hydrolases"/>
    <property type="match status" value="1"/>
</dbReference>
<dbReference type="CDD" id="cd03257">
    <property type="entry name" value="ABC_NikE_OppD_transporters"/>
    <property type="match status" value="1"/>
</dbReference>
<keyword evidence="10" id="KW-1185">Reference proteome</keyword>
<organism evidence="8 11">
    <name type="scientific">Weissella hellenica</name>
    <dbReference type="NCBI Taxonomy" id="46256"/>
    <lineage>
        <taxon>Bacteria</taxon>
        <taxon>Bacillati</taxon>
        <taxon>Bacillota</taxon>
        <taxon>Bacilli</taxon>
        <taxon>Lactobacillales</taxon>
        <taxon>Lactobacillaceae</taxon>
        <taxon>Weissella</taxon>
    </lineage>
</organism>
<dbReference type="SMART" id="SM00382">
    <property type="entry name" value="AAA"/>
    <property type="match status" value="1"/>
</dbReference>
<dbReference type="InterPro" id="IPR050319">
    <property type="entry name" value="ABC_transp_ATP-bind"/>
</dbReference>
<keyword evidence="4 8" id="KW-0067">ATP-binding</keyword>
<reference evidence="8 11" key="2">
    <citation type="submission" date="2020-04" db="EMBL/GenBank/DDBJ databases">
        <title>MicrobeNet Type strains.</title>
        <authorList>
            <person name="Nicholson A.C."/>
        </authorList>
    </citation>
    <scope>NUCLEOTIDE SEQUENCE [LARGE SCALE GENOMIC DNA]</scope>
    <source>
        <strain evidence="8 11">CCUG 33494</strain>
    </source>
</reference>
<dbReference type="GO" id="GO:0055085">
    <property type="term" value="P:transmembrane transport"/>
    <property type="evidence" value="ECO:0007669"/>
    <property type="project" value="UniProtKB-ARBA"/>
</dbReference>
<gene>
    <name evidence="9" type="ORF">GA0061075_11426</name>
    <name evidence="8" type="ORF">HF960_07045</name>
</gene>
<comment type="similarity">
    <text evidence="1">Belongs to the ABC transporter superfamily.</text>
</comment>
<dbReference type="PROSITE" id="PS00211">
    <property type="entry name" value="ABC_TRANSPORTER_1"/>
    <property type="match status" value="1"/>
</dbReference>
<evidence type="ECO:0000256" key="6">
    <source>
        <dbReference type="ARBA" id="ARBA00022927"/>
    </source>
</evidence>